<dbReference type="SUPFAM" id="SSF56219">
    <property type="entry name" value="DNase I-like"/>
    <property type="match status" value="1"/>
</dbReference>
<name>A0A7J9B1Q0_9ROSI</name>
<organism evidence="1 2">
    <name type="scientific">Gossypium laxum</name>
    <dbReference type="NCBI Taxonomy" id="34288"/>
    <lineage>
        <taxon>Eukaryota</taxon>
        <taxon>Viridiplantae</taxon>
        <taxon>Streptophyta</taxon>
        <taxon>Embryophyta</taxon>
        <taxon>Tracheophyta</taxon>
        <taxon>Spermatophyta</taxon>
        <taxon>Magnoliopsida</taxon>
        <taxon>eudicotyledons</taxon>
        <taxon>Gunneridae</taxon>
        <taxon>Pentapetalae</taxon>
        <taxon>rosids</taxon>
        <taxon>malvids</taxon>
        <taxon>Malvales</taxon>
        <taxon>Malvaceae</taxon>
        <taxon>Malvoideae</taxon>
        <taxon>Gossypium</taxon>
    </lineage>
</organism>
<reference evidence="1 2" key="1">
    <citation type="journal article" date="2019" name="Genome Biol. Evol.">
        <title>Insights into the evolution of the New World diploid cottons (Gossypium, subgenus Houzingenia) based on genome sequencing.</title>
        <authorList>
            <person name="Grover C.E."/>
            <person name="Arick M.A. 2nd"/>
            <person name="Thrash A."/>
            <person name="Conover J.L."/>
            <person name="Sanders W.S."/>
            <person name="Peterson D.G."/>
            <person name="Frelichowski J.E."/>
            <person name="Scheffler J.A."/>
            <person name="Scheffler B.E."/>
            <person name="Wendel J.F."/>
        </authorList>
    </citation>
    <scope>NUCLEOTIDE SEQUENCE [LARGE SCALE GENOMIC DNA]</scope>
    <source>
        <strain evidence="1">4</strain>
        <tissue evidence="1">Leaf</tissue>
    </source>
</reference>
<evidence type="ECO:0008006" key="3">
    <source>
        <dbReference type="Google" id="ProtNLM"/>
    </source>
</evidence>
<dbReference type="EMBL" id="JABEZV010438828">
    <property type="protein sequence ID" value="MBA0729639.1"/>
    <property type="molecule type" value="Genomic_DNA"/>
</dbReference>
<proteinExistence type="predicted"/>
<dbReference type="PANTHER" id="PTHR33710:SF62">
    <property type="entry name" value="DUF4283 DOMAIN PROTEIN"/>
    <property type="match status" value="1"/>
</dbReference>
<dbReference type="Proteomes" id="UP000593574">
    <property type="component" value="Unassembled WGS sequence"/>
</dbReference>
<gene>
    <name evidence="1" type="ORF">Golax_025444</name>
</gene>
<comment type="caution">
    <text evidence="1">The sequence shown here is derived from an EMBL/GenBank/DDBJ whole genome shotgun (WGS) entry which is preliminary data.</text>
</comment>
<keyword evidence="2" id="KW-1185">Reference proteome</keyword>
<evidence type="ECO:0000313" key="2">
    <source>
        <dbReference type="Proteomes" id="UP000593574"/>
    </source>
</evidence>
<protein>
    <recommendedName>
        <fullName evidence="3">Reverse transcriptase</fullName>
    </recommendedName>
</protein>
<sequence>MYDLKKKGGLLRDERRMEMFREALEFCELIDVGYSNRWFTWERGNLTETNIQEHLDRGAANENWISMFPEVNVQHLVHSFSDHCPLLIDTNKEDKRRTKSHFKFEAWWILKDSIVDEAKYIWKTASGDFLKKLEILKKGLENWARQMRRNKQWKKEFLTTKLSKLIETERDDINLAEMIDTKIQLHFEIEKDERYWEQRARLNWLKVEIQLFSIAKQRRGGGRI</sequence>
<dbReference type="InterPro" id="IPR036691">
    <property type="entry name" value="Endo/exonu/phosph_ase_sf"/>
</dbReference>
<dbReference type="Gene3D" id="3.60.10.10">
    <property type="entry name" value="Endonuclease/exonuclease/phosphatase"/>
    <property type="match status" value="1"/>
</dbReference>
<accession>A0A7J9B1Q0</accession>
<dbReference type="AlphaFoldDB" id="A0A7J9B1Q0"/>
<dbReference type="PANTHER" id="PTHR33710">
    <property type="entry name" value="BNAC02G09200D PROTEIN"/>
    <property type="match status" value="1"/>
</dbReference>
<evidence type="ECO:0000313" key="1">
    <source>
        <dbReference type="EMBL" id="MBA0729639.1"/>
    </source>
</evidence>